<feature type="compositionally biased region" description="Basic and acidic residues" evidence="1">
    <location>
        <begin position="46"/>
        <end position="66"/>
    </location>
</feature>
<evidence type="ECO:0000313" key="3">
    <source>
        <dbReference type="Proteomes" id="UP001161247"/>
    </source>
</evidence>
<protein>
    <submittedName>
        <fullName evidence="2">OLC1v1013960C1</fullName>
    </submittedName>
</protein>
<evidence type="ECO:0000313" key="2">
    <source>
        <dbReference type="EMBL" id="CAI9113373.1"/>
    </source>
</evidence>
<proteinExistence type="predicted"/>
<dbReference type="AlphaFoldDB" id="A0AAV1E357"/>
<dbReference type="GO" id="GO:0009786">
    <property type="term" value="P:regulation of asymmetric cell division"/>
    <property type="evidence" value="ECO:0007669"/>
    <property type="project" value="InterPro"/>
</dbReference>
<accession>A0AAV1E357</accession>
<sequence length="227" mass="24398">MDSFGGSAEIGHAFSSMTEAAKSQNFDDTSDRITTLSLFQLLSAAKDQERRRNGQQDPQDKIREAFGADSPFSGHKGIKPEVSNAVDSTWKTGSVGESLGNDDDKSRNISTAEESPEAENGADMMKQPFLSSSISHQATSGTADIGSSSFSAASTSSGRLTFSGSLQFCDNISLRSNSTTSTTSFAFPILASEWNGSPIRLTEIDRRKHRRPKKSTCWGCFTGSQVL</sequence>
<dbReference type="PANTHER" id="PTHR33914">
    <property type="entry name" value="18S PRE-RIBOSOMAL ASSEMBLY PROTEIN GAR2-LIKE PROTEIN"/>
    <property type="match status" value="1"/>
</dbReference>
<organism evidence="2 3">
    <name type="scientific">Oldenlandia corymbosa var. corymbosa</name>
    <dbReference type="NCBI Taxonomy" id="529605"/>
    <lineage>
        <taxon>Eukaryota</taxon>
        <taxon>Viridiplantae</taxon>
        <taxon>Streptophyta</taxon>
        <taxon>Embryophyta</taxon>
        <taxon>Tracheophyta</taxon>
        <taxon>Spermatophyta</taxon>
        <taxon>Magnoliopsida</taxon>
        <taxon>eudicotyledons</taxon>
        <taxon>Gunneridae</taxon>
        <taxon>Pentapetalae</taxon>
        <taxon>asterids</taxon>
        <taxon>lamiids</taxon>
        <taxon>Gentianales</taxon>
        <taxon>Rubiaceae</taxon>
        <taxon>Rubioideae</taxon>
        <taxon>Spermacoceae</taxon>
        <taxon>Hedyotis-Oldenlandia complex</taxon>
        <taxon>Oldenlandia</taxon>
    </lineage>
</organism>
<dbReference type="Proteomes" id="UP001161247">
    <property type="component" value="Chromosome 7"/>
</dbReference>
<dbReference type="EMBL" id="OX459124">
    <property type="protein sequence ID" value="CAI9113373.1"/>
    <property type="molecule type" value="Genomic_DNA"/>
</dbReference>
<feature type="region of interest" description="Disordered" evidence="1">
    <location>
        <begin position="44"/>
        <end position="123"/>
    </location>
</feature>
<dbReference type="PANTHER" id="PTHR33914:SF2">
    <property type="entry name" value="OS02G0582100 PROTEIN"/>
    <property type="match status" value="1"/>
</dbReference>
<gene>
    <name evidence="2" type="ORF">OLC1_LOCUS20401</name>
</gene>
<name>A0AAV1E357_OLDCO</name>
<evidence type="ECO:0000256" key="1">
    <source>
        <dbReference type="SAM" id="MobiDB-lite"/>
    </source>
</evidence>
<reference evidence="2" key="1">
    <citation type="submission" date="2023-03" db="EMBL/GenBank/DDBJ databases">
        <authorList>
            <person name="Julca I."/>
        </authorList>
    </citation>
    <scope>NUCLEOTIDE SEQUENCE</scope>
</reference>
<dbReference type="InterPro" id="IPR040378">
    <property type="entry name" value="BASL"/>
</dbReference>
<keyword evidence="3" id="KW-1185">Reference proteome</keyword>